<feature type="region of interest" description="Disordered" evidence="1">
    <location>
        <begin position="588"/>
        <end position="822"/>
    </location>
</feature>
<feature type="compositionally biased region" description="Acidic residues" evidence="1">
    <location>
        <begin position="305"/>
        <end position="323"/>
    </location>
</feature>
<feature type="compositionally biased region" description="Basic residues" evidence="1">
    <location>
        <begin position="131"/>
        <end position="141"/>
    </location>
</feature>
<feature type="compositionally biased region" description="Acidic residues" evidence="1">
    <location>
        <begin position="767"/>
        <end position="776"/>
    </location>
</feature>
<reference evidence="2 3" key="1">
    <citation type="journal article" date="2023" name="Mol. Biol. Evol.">
        <title>Genomics of Secondarily Temperate Adaptation in the Only Non-Antarctic Icefish.</title>
        <authorList>
            <person name="Rivera-Colon A.G."/>
            <person name="Rayamajhi N."/>
            <person name="Minhas B.F."/>
            <person name="Madrigal G."/>
            <person name="Bilyk K.T."/>
            <person name="Yoon V."/>
            <person name="Hune M."/>
            <person name="Gregory S."/>
            <person name="Cheng C.H.C."/>
            <person name="Catchen J.M."/>
        </authorList>
    </citation>
    <scope>NUCLEOTIDE SEQUENCE [LARGE SCALE GENOMIC DNA]</scope>
    <source>
        <strain evidence="2">JC2023a</strain>
    </source>
</reference>
<proteinExistence type="predicted"/>
<feature type="region of interest" description="Disordered" evidence="1">
    <location>
        <begin position="363"/>
        <end position="390"/>
    </location>
</feature>
<feature type="region of interest" description="Disordered" evidence="1">
    <location>
        <begin position="245"/>
        <end position="277"/>
    </location>
</feature>
<sequence>MDALTEEVAPLDVDPEMTALTPEDFTGQNLEASDEVENLRNSLREAVSDDNVQPKMQCLMMDPSFSMVTMQGEDSGIAWETTPSRSSTPWTSEAGTVDLSSPVAVRPATPGSVPAGKIIFVMDDELFSRRKRTKGRKRKSERQRVVESSENISGRPELVEVSQPNVKTEEEEANDPMGDEEQMLFRLVSEGSEILNIVVPPKMATVDEEESEVMVDNLSYLEDSLVPKASEEIRYDDLVFTGMDEASDDQVNPSSSIGPNKMDPPGAPVARPPGRAAAGNADYFEAFTLVEAEAPGGPAVIVQEQQEEEEEEEAATEIQDTAETEDHTTTPTTNEENDKSDTISLEEISSELLDEVFYGGTDNYMKPLDKEDQRPPSRLPSKPSGSTLFGSQEDILTPIFLPEGPLKSIDQILLEEPKAMAFLYTDLYEEAVGCREKEEDTESMTSEKSFHSRHSDREARGYLEKYVLIDETPALEVEPAEEVISPEEGSRVLAQDLCDFGDLLPEPEQGGVPNSEEEITDFFRASDNSSPCDVDPFPQSPKEDEAQSTTKNKQKTTKKVSIKVEKVPEDPLSVSSFEFVSDDPFWERTDEHPAALDEKDVSTDQEMWKQDLEKQKPVAPPRRKATSYFKACLDLTPLTPVDDIMQEKEEAGGKEQRVEEKEEAGGKEQRVEEKEEAGGKEQRVEEKEEAGGKEQRVEEKEEASPAETADEGDGDGEEMMQPISNDALMEDALVAEESPPTESVEDNNEITFRNTTPAAAEEKDTTPVEEEDDTETEAAPKQTEPEEVNITSSDLVKTEVNPEQLSDRSNEAAKDKGQCVIL</sequence>
<feature type="region of interest" description="Disordered" evidence="1">
    <location>
        <begin position="502"/>
        <end position="562"/>
    </location>
</feature>
<feature type="compositionally biased region" description="Basic and acidic residues" evidence="1">
    <location>
        <begin position="588"/>
        <end position="616"/>
    </location>
</feature>
<name>A0AAN8B6N7_9TELE</name>
<feature type="compositionally biased region" description="Basic and acidic residues" evidence="1">
    <location>
        <begin position="805"/>
        <end position="822"/>
    </location>
</feature>
<dbReference type="Proteomes" id="UP001335648">
    <property type="component" value="Unassembled WGS sequence"/>
</dbReference>
<feature type="compositionally biased region" description="Acidic residues" evidence="1">
    <location>
        <begin position="169"/>
        <end position="180"/>
    </location>
</feature>
<feature type="compositionally biased region" description="Acidic residues" evidence="1">
    <location>
        <begin position="708"/>
        <end position="718"/>
    </location>
</feature>
<evidence type="ECO:0000256" key="1">
    <source>
        <dbReference type="SAM" id="MobiDB-lite"/>
    </source>
</evidence>
<evidence type="ECO:0000313" key="3">
    <source>
        <dbReference type="Proteomes" id="UP001335648"/>
    </source>
</evidence>
<dbReference type="AlphaFoldDB" id="A0AAN8B6N7"/>
<comment type="caution">
    <text evidence="2">The sequence shown here is derived from an EMBL/GenBank/DDBJ whole genome shotgun (WGS) entry which is preliminary data.</text>
</comment>
<evidence type="ECO:0000313" key="2">
    <source>
        <dbReference type="EMBL" id="KAK5879197.1"/>
    </source>
</evidence>
<evidence type="ECO:0008006" key="4">
    <source>
        <dbReference type="Google" id="ProtNLM"/>
    </source>
</evidence>
<keyword evidence="3" id="KW-1185">Reference proteome</keyword>
<feature type="compositionally biased region" description="Basic and acidic residues" evidence="1">
    <location>
        <begin position="645"/>
        <end position="703"/>
    </location>
</feature>
<dbReference type="EMBL" id="JAULUE010002065">
    <property type="protein sequence ID" value="KAK5879197.1"/>
    <property type="molecule type" value="Genomic_DNA"/>
</dbReference>
<accession>A0AAN8B6N7</accession>
<protein>
    <recommendedName>
        <fullName evidence="4">Cardiomyopathy-associated protein 5</fullName>
    </recommendedName>
</protein>
<feature type="compositionally biased region" description="Polar residues" evidence="1">
    <location>
        <begin position="249"/>
        <end position="258"/>
    </location>
</feature>
<feature type="region of interest" description="Disordered" evidence="1">
    <location>
        <begin position="304"/>
        <end position="343"/>
    </location>
</feature>
<organism evidence="2 3">
    <name type="scientific">Champsocephalus esox</name>
    <name type="common">pike icefish</name>
    <dbReference type="NCBI Taxonomy" id="159716"/>
    <lineage>
        <taxon>Eukaryota</taxon>
        <taxon>Metazoa</taxon>
        <taxon>Chordata</taxon>
        <taxon>Craniata</taxon>
        <taxon>Vertebrata</taxon>
        <taxon>Euteleostomi</taxon>
        <taxon>Actinopterygii</taxon>
        <taxon>Neopterygii</taxon>
        <taxon>Teleostei</taxon>
        <taxon>Neoteleostei</taxon>
        <taxon>Acanthomorphata</taxon>
        <taxon>Eupercaria</taxon>
        <taxon>Perciformes</taxon>
        <taxon>Notothenioidei</taxon>
        <taxon>Channichthyidae</taxon>
        <taxon>Champsocephalus</taxon>
    </lineage>
</organism>
<feature type="region of interest" description="Disordered" evidence="1">
    <location>
        <begin position="131"/>
        <end position="180"/>
    </location>
</feature>
<feature type="compositionally biased region" description="Basic residues" evidence="1">
    <location>
        <begin position="552"/>
        <end position="561"/>
    </location>
</feature>
<gene>
    <name evidence="2" type="ORF">CesoFtcFv8_024524</name>
</gene>